<gene>
    <name evidence="1" type="ORF">BcFMB_07615</name>
</gene>
<name>A0A2D3D6S4_9BIFI</name>
<evidence type="ECO:0000313" key="2">
    <source>
        <dbReference type="Proteomes" id="UP000229907"/>
    </source>
</evidence>
<dbReference type="Proteomes" id="UP000229907">
    <property type="component" value="Chromosome"/>
</dbReference>
<reference evidence="1 2" key="1">
    <citation type="submission" date="2016-11" db="EMBL/GenBank/DDBJ databases">
        <title>complete genome sequence of Bifidobacterium choerinum strain FMB-1.</title>
        <authorList>
            <person name="Park C.-S."/>
            <person name="Jung D.-H."/>
            <person name="Choi D.-S."/>
        </authorList>
    </citation>
    <scope>NUCLEOTIDE SEQUENCE [LARGE SCALE GENOMIC DNA]</scope>
    <source>
        <strain evidence="1 2">FMB-1</strain>
    </source>
</reference>
<dbReference type="EMBL" id="CP018044">
    <property type="protein sequence ID" value="ATU20808.1"/>
    <property type="molecule type" value="Genomic_DNA"/>
</dbReference>
<organism evidence="1 2">
    <name type="scientific">Bifidobacterium choerinum</name>
    <dbReference type="NCBI Taxonomy" id="35760"/>
    <lineage>
        <taxon>Bacteria</taxon>
        <taxon>Bacillati</taxon>
        <taxon>Actinomycetota</taxon>
        <taxon>Actinomycetes</taxon>
        <taxon>Bifidobacteriales</taxon>
        <taxon>Bifidobacteriaceae</taxon>
        <taxon>Bifidobacterium</taxon>
    </lineage>
</organism>
<sequence>MGGYYGGKSIGVPYLNGEKHNMIRANACFFPPFYKLADYWTRWEGQPNNSVSLLMLKWDTSEIYNWHYECADDGHSPRSLTYRFADELHDGRTVVPIENYVRNPVPISSGEHLVASGAGIQIEHYETSVKLTNNNAASDTLNEGWIMTEVTLPAGDYELRVNVVSANTTYGDPQGPIISVAAADTTIASADYQGNGIIHQCSFSLPRRRKVAVRLHANVIPGAAFAASRFDHIMCMSTAAWAELDALGLTWFDADTVSDPIYQEAS</sequence>
<protein>
    <submittedName>
        <fullName evidence="1">Uncharacterized protein</fullName>
    </submittedName>
</protein>
<evidence type="ECO:0000313" key="1">
    <source>
        <dbReference type="EMBL" id="ATU20808.1"/>
    </source>
</evidence>
<accession>A0A2D3D6S4</accession>
<dbReference type="RefSeq" id="WP_099721461.1">
    <property type="nucleotide sequence ID" value="NZ_CP018044.1"/>
</dbReference>
<dbReference type="AlphaFoldDB" id="A0A2D3D6S4"/>
<dbReference type="KEGG" id="bcho:BcFMB_07615"/>
<proteinExistence type="predicted"/>